<reference evidence="3" key="1">
    <citation type="submission" date="2022-07" db="EMBL/GenBank/DDBJ databases">
        <authorList>
            <person name="Li W.-J."/>
            <person name="Deng Q.-Q."/>
        </authorList>
    </citation>
    <scope>NUCLEOTIDE SEQUENCE</scope>
    <source>
        <strain evidence="3">SYSU M60031</strain>
    </source>
</reference>
<dbReference type="Proteomes" id="UP001156102">
    <property type="component" value="Unassembled WGS sequence"/>
</dbReference>
<dbReference type="InterPro" id="IPR036634">
    <property type="entry name" value="PRD_sf"/>
</dbReference>
<dbReference type="Pfam" id="PF03123">
    <property type="entry name" value="CAT_RBD"/>
    <property type="match status" value="1"/>
</dbReference>
<dbReference type="InterPro" id="IPR036650">
    <property type="entry name" value="CAT_RNA-bd_dom_sf"/>
</dbReference>
<dbReference type="Gene3D" id="1.20.890.100">
    <property type="match status" value="1"/>
</dbReference>
<dbReference type="PANTHER" id="PTHR30185">
    <property type="entry name" value="CRYPTIC BETA-GLUCOSIDE BGL OPERON ANTITERMINATOR"/>
    <property type="match status" value="1"/>
</dbReference>
<dbReference type="AlphaFoldDB" id="A0AA41X0W2"/>
<dbReference type="GO" id="GO:0003723">
    <property type="term" value="F:RNA binding"/>
    <property type="evidence" value="ECO:0007669"/>
    <property type="project" value="InterPro"/>
</dbReference>
<sequence>MNGPIEIKKVLNNNVLIAAHPEHEEVVVIGKGIGFGRKAGDLFQPELAEKLFVLKNEREREQYKQLVPHVSEHLIELMNDILLYVQEQAGGPLNEHIHVALTDHLAFAIRRMKQGMAIDNPFLLETKALYPEEYTIAKGVVEMIERKLGLRMPEGEVGFIALHIYSAVHNTELTAMNQNSRLIAQLTEIIENQMEVQLDKESIHYLRLVRHLHYAIERVKSGEAMEEPKRFAEILKEEYPECYNLSWVLIRVMQNSLRLPVYEAETVYLTMHLQRLVQSKQQVRPNGTGH</sequence>
<dbReference type="InterPro" id="IPR011608">
    <property type="entry name" value="PRD"/>
</dbReference>
<dbReference type="NCBIfam" id="NF047357">
    <property type="entry name" value="antiterm_GlcT"/>
    <property type="match status" value="1"/>
</dbReference>
<gene>
    <name evidence="3" type="ORF">NK662_00025</name>
</gene>
<accession>A0AA41X0W2</accession>
<organism evidence="3 4">
    <name type="scientific">Ectobacillus ponti</name>
    <dbReference type="NCBI Taxonomy" id="2961894"/>
    <lineage>
        <taxon>Bacteria</taxon>
        <taxon>Bacillati</taxon>
        <taxon>Bacillota</taxon>
        <taxon>Bacilli</taxon>
        <taxon>Bacillales</taxon>
        <taxon>Bacillaceae</taxon>
        <taxon>Ectobacillus</taxon>
    </lineage>
</organism>
<dbReference type="GO" id="GO:0006355">
    <property type="term" value="P:regulation of DNA-templated transcription"/>
    <property type="evidence" value="ECO:0007669"/>
    <property type="project" value="InterPro"/>
</dbReference>
<dbReference type="RefSeq" id="WP_254756109.1">
    <property type="nucleotide sequence ID" value="NZ_JANCLT010000001.1"/>
</dbReference>
<dbReference type="SMART" id="SM01061">
    <property type="entry name" value="CAT_RBD"/>
    <property type="match status" value="1"/>
</dbReference>
<dbReference type="Gene3D" id="2.30.24.10">
    <property type="entry name" value="CAT RNA-binding domain"/>
    <property type="match status" value="1"/>
</dbReference>
<feature type="domain" description="PRD" evidence="2">
    <location>
        <begin position="69"/>
        <end position="174"/>
    </location>
</feature>
<dbReference type="PANTHER" id="PTHR30185:SF16">
    <property type="entry name" value="PROTEIN GLCT"/>
    <property type="match status" value="1"/>
</dbReference>
<name>A0AA41X0W2_9BACI</name>
<dbReference type="Pfam" id="PF00874">
    <property type="entry name" value="PRD"/>
    <property type="match status" value="2"/>
</dbReference>
<evidence type="ECO:0000256" key="1">
    <source>
        <dbReference type="ARBA" id="ARBA00022737"/>
    </source>
</evidence>
<evidence type="ECO:0000313" key="3">
    <source>
        <dbReference type="EMBL" id="MCP8966921.1"/>
    </source>
</evidence>
<dbReference type="InterPro" id="IPR050661">
    <property type="entry name" value="BglG_antiterminators"/>
</dbReference>
<dbReference type="SUPFAM" id="SSF63520">
    <property type="entry name" value="PTS-regulatory domain, PRD"/>
    <property type="match status" value="2"/>
</dbReference>
<evidence type="ECO:0000259" key="2">
    <source>
        <dbReference type="PROSITE" id="PS51372"/>
    </source>
</evidence>
<dbReference type="Gene3D" id="1.10.1790.10">
    <property type="entry name" value="PRD domain"/>
    <property type="match status" value="1"/>
</dbReference>
<comment type="caution">
    <text evidence="3">The sequence shown here is derived from an EMBL/GenBank/DDBJ whole genome shotgun (WGS) entry which is preliminary data.</text>
</comment>
<proteinExistence type="predicted"/>
<dbReference type="Gene3D" id="1.20.58.1950">
    <property type="match status" value="1"/>
</dbReference>
<keyword evidence="4" id="KW-1185">Reference proteome</keyword>
<protein>
    <submittedName>
        <fullName evidence="3">Transcription antiterminator</fullName>
    </submittedName>
</protein>
<feature type="domain" description="PRD" evidence="2">
    <location>
        <begin position="175"/>
        <end position="283"/>
    </location>
</feature>
<dbReference type="PROSITE" id="PS51372">
    <property type="entry name" value="PRD_2"/>
    <property type="match status" value="2"/>
</dbReference>
<keyword evidence="1" id="KW-0677">Repeat</keyword>
<dbReference type="EMBL" id="JANCLT010000001">
    <property type="protein sequence ID" value="MCP8966921.1"/>
    <property type="molecule type" value="Genomic_DNA"/>
</dbReference>
<evidence type="ECO:0000313" key="4">
    <source>
        <dbReference type="Proteomes" id="UP001156102"/>
    </source>
</evidence>
<dbReference type="SUPFAM" id="SSF50151">
    <property type="entry name" value="SacY-like RNA-binding domain"/>
    <property type="match status" value="1"/>
</dbReference>
<dbReference type="InterPro" id="IPR004341">
    <property type="entry name" value="CAT_RNA-bd_dom"/>
</dbReference>